<name>A0ABS5SYC7_9GAMM</name>
<gene>
    <name evidence="1" type="primary">dsrH</name>
    <name evidence="1" type="ORF">HH682_04840</name>
</gene>
<dbReference type="PANTHER" id="PTHR37526">
    <property type="entry name" value="PROTEIN TUSB"/>
    <property type="match status" value="1"/>
</dbReference>
<evidence type="ECO:0000313" key="2">
    <source>
        <dbReference type="Proteomes" id="UP000790096"/>
    </source>
</evidence>
<dbReference type="Proteomes" id="UP000790096">
    <property type="component" value="Unassembled WGS sequence"/>
</dbReference>
<dbReference type="InterPro" id="IPR027396">
    <property type="entry name" value="DsrEFH-like"/>
</dbReference>
<protein>
    <submittedName>
        <fullName evidence="1">Sulfurtransferase complex subunit TusB</fullName>
    </submittedName>
</protein>
<evidence type="ECO:0000313" key="1">
    <source>
        <dbReference type="EMBL" id="MBT0723778.1"/>
    </source>
</evidence>
<dbReference type="Gene3D" id="3.40.1260.10">
    <property type="entry name" value="DsrEFH-like"/>
    <property type="match status" value="1"/>
</dbReference>
<dbReference type="NCBIfam" id="TIGR03011">
    <property type="entry name" value="sulf_tusB_dsrH"/>
    <property type="match status" value="1"/>
</dbReference>
<organism evidence="1 2">
    <name type="scientific">Rosenbergiella gaditana</name>
    <dbReference type="NCBI Taxonomy" id="2726987"/>
    <lineage>
        <taxon>Bacteria</taxon>
        <taxon>Pseudomonadati</taxon>
        <taxon>Pseudomonadota</taxon>
        <taxon>Gammaproteobacteria</taxon>
        <taxon>Enterobacterales</taxon>
        <taxon>Erwiniaceae</taxon>
        <taxon>Rosenbergiella</taxon>
    </lineage>
</organism>
<comment type="caution">
    <text evidence="1">The sequence shown here is derived from an EMBL/GenBank/DDBJ whole genome shotgun (WGS) entry which is preliminary data.</text>
</comment>
<dbReference type="EMBL" id="JABBFR010000004">
    <property type="protein sequence ID" value="MBT0723778.1"/>
    <property type="molecule type" value="Genomic_DNA"/>
</dbReference>
<dbReference type="InterPro" id="IPR007215">
    <property type="entry name" value="Sulphur_relay_TusB/DsrH"/>
</dbReference>
<reference evidence="1 2" key="1">
    <citation type="submission" date="2020-04" db="EMBL/GenBank/DDBJ databases">
        <title>Genome sequencing of Rosenbergiella species.</title>
        <authorList>
            <person name="Alvarez-Perez S."/>
            <person name="Lievens B."/>
        </authorList>
    </citation>
    <scope>NUCLEOTIDE SEQUENCE [LARGE SCALE GENOMIC DNA]</scope>
    <source>
        <strain evidence="1 2">S61</strain>
    </source>
</reference>
<dbReference type="SUPFAM" id="SSF75169">
    <property type="entry name" value="DsrEFH-like"/>
    <property type="match status" value="1"/>
</dbReference>
<proteinExistence type="predicted"/>
<keyword evidence="2" id="KW-1185">Reference proteome</keyword>
<dbReference type="RefSeq" id="WP_214236481.1">
    <property type="nucleotide sequence ID" value="NZ_JABBFR010000004.1"/>
</dbReference>
<accession>A0ABS5SYC7</accession>
<dbReference type="PANTHER" id="PTHR37526:SF1">
    <property type="entry name" value="PROTEIN TUSB"/>
    <property type="match status" value="1"/>
</dbReference>
<sequence length="96" mass="10868">MLHLIMSSPATLDMDYLETFIGQTDDILLLQDAVYGGIADSHYFSRLVAKKNFGLYLLQEDAQARGITGLLGPKFQIVSYQQFVELTVKHSKQITW</sequence>
<dbReference type="Pfam" id="PF04077">
    <property type="entry name" value="DsrH"/>
    <property type="match status" value="1"/>
</dbReference>